<dbReference type="PIRSF" id="PIRSF001439">
    <property type="entry name" value="CryM"/>
    <property type="match status" value="1"/>
</dbReference>
<gene>
    <name evidence="1" type="ORF">NEF87_000649</name>
</gene>
<dbReference type="EC" id="1.4.1.1" evidence="1"/>
<keyword evidence="2" id="KW-1185">Reference proteome</keyword>
<keyword evidence="1" id="KW-0560">Oxidoreductase</keyword>
<dbReference type="PANTHER" id="PTHR13812">
    <property type="entry name" value="KETIMINE REDUCTASE MU-CRYSTALLIN"/>
    <property type="match status" value="1"/>
</dbReference>
<name>A0ABY6HLI1_9ARCH</name>
<evidence type="ECO:0000313" key="1">
    <source>
        <dbReference type="EMBL" id="UYP44364.1"/>
    </source>
</evidence>
<dbReference type="InterPro" id="IPR036291">
    <property type="entry name" value="NAD(P)-bd_dom_sf"/>
</dbReference>
<dbReference type="Proteomes" id="UP001208689">
    <property type="component" value="Chromosome"/>
</dbReference>
<organism evidence="1 2">
    <name type="scientific">Candidatus Lokiarchaeum ossiferum</name>
    <dbReference type="NCBI Taxonomy" id="2951803"/>
    <lineage>
        <taxon>Archaea</taxon>
        <taxon>Promethearchaeati</taxon>
        <taxon>Promethearchaeota</taxon>
        <taxon>Promethearchaeia</taxon>
        <taxon>Promethearchaeales</taxon>
        <taxon>Promethearchaeaceae</taxon>
        <taxon>Candidatus Lokiarchaeum</taxon>
    </lineage>
</organism>
<reference evidence="1" key="1">
    <citation type="submission" date="2022-09" db="EMBL/GenBank/DDBJ databases">
        <title>Actin cytoskeleton and complex cell architecture in an #Asgard archaeon.</title>
        <authorList>
            <person name="Ponce Toledo R.I."/>
            <person name="Schleper C."/>
            <person name="Rodrigues Oliveira T."/>
            <person name="Wollweber F."/>
            <person name="Xu J."/>
            <person name="Rittmann S."/>
            <person name="Klingl A."/>
            <person name="Pilhofer M."/>
        </authorList>
    </citation>
    <scope>NUCLEOTIDE SEQUENCE</scope>
    <source>
        <strain evidence="1">B-35</strain>
    </source>
</reference>
<evidence type="ECO:0000313" key="2">
    <source>
        <dbReference type="Proteomes" id="UP001208689"/>
    </source>
</evidence>
<sequence length="324" mass="35411">MEGKNLLYLSRSDIEKINIPMSEIISTLEKMFFEKGQGRVEMPPKPGIHFSEDSYIHAMPAYIPAFQSAGIKWVSAFPENHKKNLPFISGLLILNDATTGFPIAVMDCTWITAMRTGAATAVAAKYLANPNSSQVGILACGVQGRSNLEALSCVFNIKKVNVYDIFAQSAQKYADEMGKKLDLPIEVMKDPRSAVLGSDIIVTSGPILKNPHPTIEKGWMKEGAFGSAVDFDSYWTGEALGEVDGLFTDDTHQMDYYRSLGYFTNTPPVSADLGELCVGTKSGRTNASDRIITMNLGLALEDMVVASLIYKKAQKLEVGHILPL</sequence>
<dbReference type="EMBL" id="CP104013">
    <property type="protein sequence ID" value="UYP44364.1"/>
    <property type="molecule type" value="Genomic_DNA"/>
</dbReference>
<dbReference type="Gene3D" id="3.40.50.720">
    <property type="entry name" value="NAD(P)-binding Rossmann-like Domain"/>
    <property type="match status" value="1"/>
</dbReference>
<dbReference type="PANTHER" id="PTHR13812:SF19">
    <property type="entry name" value="KETIMINE REDUCTASE MU-CRYSTALLIN"/>
    <property type="match status" value="1"/>
</dbReference>
<dbReference type="SUPFAM" id="SSF51735">
    <property type="entry name" value="NAD(P)-binding Rossmann-fold domains"/>
    <property type="match status" value="1"/>
</dbReference>
<dbReference type="InterPro" id="IPR003462">
    <property type="entry name" value="ODC_Mu_crystall"/>
</dbReference>
<dbReference type="Gene3D" id="3.30.1780.10">
    <property type="entry name" value="ornithine cyclodeaminase, domain 1"/>
    <property type="match status" value="1"/>
</dbReference>
<accession>A0ABY6HLI1</accession>
<dbReference type="InterPro" id="IPR023401">
    <property type="entry name" value="ODC_N"/>
</dbReference>
<dbReference type="GO" id="GO:0000286">
    <property type="term" value="F:alanine dehydrogenase activity"/>
    <property type="evidence" value="ECO:0007669"/>
    <property type="project" value="UniProtKB-EC"/>
</dbReference>
<dbReference type="Pfam" id="PF02423">
    <property type="entry name" value="OCD_Mu_crystall"/>
    <property type="match status" value="1"/>
</dbReference>
<protein>
    <submittedName>
        <fullName evidence="1">Alanine dehydrogenase</fullName>
        <ecNumber evidence="1">1.4.1.1</ecNumber>
    </submittedName>
</protein>
<proteinExistence type="predicted"/>